<dbReference type="Proteomes" id="UP000070168">
    <property type="component" value="Unassembled WGS sequence"/>
</dbReference>
<comment type="caution">
    <text evidence="2">The sequence shown here is derived from an EMBL/GenBank/DDBJ whole genome shotgun (WGS) entry which is preliminary data.</text>
</comment>
<dbReference type="Gene3D" id="3.20.20.80">
    <property type="entry name" value="Glycosidases"/>
    <property type="match status" value="1"/>
</dbReference>
<dbReference type="Pfam" id="PF03659">
    <property type="entry name" value="Glyco_hydro_71"/>
    <property type="match status" value="1"/>
</dbReference>
<dbReference type="InterPro" id="IPR051130">
    <property type="entry name" value="Mito_struct-func_regulator"/>
</dbReference>
<organism evidence="2 3">
    <name type="scientific">Penicillium patulum</name>
    <name type="common">Penicillium griseofulvum</name>
    <dbReference type="NCBI Taxonomy" id="5078"/>
    <lineage>
        <taxon>Eukaryota</taxon>
        <taxon>Fungi</taxon>
        <taxon>Dikarya</taxon>
        <taxon>Ascomycota</taxon>
        <taxon>Pezizomycotina</taxon>
        <taxon>Eurotiomycetes</taxon>
        <taxon>Eurotiomycetidae</taxon>
        <taxon>Eurotiales</taxon>
        <taxon>Aspergillaceae</taxon>
        <taxon>Penicillium</taxon>
    </lineage>
</organism>
<keyword evidence="3" id="KW-1185">Reference proteome</keyword>
<dbReference type="AlphaFoldDB" id="A0A135LMK6"/>
<dbReference type="GeneID" id="63709178"/>
<accession>A0A135LMK6</accession>
<dbReference type="InterPro" id="IPR005197">
    <property type="entry name" value="Glyco_hydro_71"/>
</dbReference>
<dbReference type="OMA" id="WWRYILL"/>
<name>A0A135LMK6_PENPA</name>
<evidence type="ECO:0000313" key="2">
    <source>
        <dbReference type="EMBL" id="KXG50197.1"/>
    </source>
</evidence>
<dbReference type="PANTHER" id="PTHR43173:SF33">
    <property type="entry name" value="ASCUS WALL ENDO-1,3-ALPHA-GLUCANASE-RELATED"/>
    <property type="match status" value="1"/>
</dbReference>
<dbReference type="RefSeq" id="XP_040648733.1">
    <property type="nucleotide sequence ID" value="XM_040793878.1"/>
</dbReference>
<reference evidence="2 3" key="1">
    <citation type="journal article" date="2016" name="BMC Genomics">
        <title>Genome sequencing and secondary metabolism of the postharvest pathogen Penicillium griseofulvum.</title>
        <authorList>
            <person name="Banani H."/>
            <person name="Marcet-Houben M."/>
            <person name="Ballester A.R."/>
            <person name="Abbruscato P."/>
            <person name="Gonzalez-Candelas L."/>
            <person name="Gabaldon T."/>
            <person name="Spadaro D."/>
        </authorList>
    </citation>
    <scope>NUCLEOTIDE SEQUENCE [LARGE SCALE GENOMIC DNA]</scope>
    <source>
        <strain evidence="2 3">PG3</strain>
    </source>
</reference>
<sequence>MSSSFPWWRYILLISCLFYPRVYSRAVFAHFMVSNTAGYELSDWENEIKLAQDAHIDAFALNIAAGEDTTSTSMPTAWLAAQNLGFSLFFSFDYAGNGPWDKDDVLALLVRYVALDTYYFHGEDPLVSTFEGPGNADDWVDIKSEMSFFFVPDWSSVGAKAAMALGDGVADGLFSWAAWPNGPNDMNTYVDASYMQYLDKKAYMMPISPWFFTNMPGYNKNWLWRGDDLWYTRWEQALYLAPEFIEIISWNDFGESHYIGPTVDYHNPLADSMYTAFETGNAPYNYVESFDHSGWRQFLPYLIDLYKFGNTTSGSEGLVAWYRLNAAGACADGGTTANTASQLQLEYWPKDVMQDKIFYSALLSQPGDISVTVDGVNLGATWTNTPSGNVGVYHGSVSFAGHSGGVILSVTSPSGLLTVEGNDISSGCSEGSEVENWNAWVGYTMGNSLAGTSPDLVKQVCISGWGMGDFNGLCGFACSLGYCPVGACVCTKRGPQPTLPQSTGIIGYPAAGKNANYAGLCSFTCNYGYCPPTACGTVEVPLTIPKVSPFTPDACVAGTGEGEMTGLCSFGCNYGYCPIYNCTCTATGPLINPPAQNTSIIGWASEANDNGLCSFSCTRDYCPLPVCLNMIPEDDPCGYSDGESDECAGTFPCDFSINYSSLDALEADIDDLDPYCIQFYTLGALYGELEATLANYTDLIHEANYDEDFKWYSKYMIDQVQPQLMYFMNVSRIASEPSGVGNRFFECTYSTLTRNGSRESCPNEYLGSSSQTHIIYYDIMDREGFYGNLTAETGVEPDWVVLDGGLFLGQKQEPYYGSRPSCDLTAASPDRCIWWQGFPVRAKEISIPDPREIMRKALPNIPNLQLSISITQMSIISGSFDGVIDDVVQTISTAVFALSEMVDRVYNVVAIGEKVAAEEKKELILRILGGVFMAIPFLGPISGLGNVIKGLDAILALTGTIANEALDIYSIVQNPESAPVMILGMMLGFSSGSSVGRISDESLGGIQYSAMSNSRRNMKSAEIKAFGHVFEGKTNQLHSIVKKCLRR</sequence>
<evidence type="ECO:0000313" key="3">
    <source>
        <dbReference type="Proteomes" id="UP000070168"/>
    </source>
</evidence>
<evidence type="ECO:0000256" key="1">
    <source>
        <dbReference type="SAM" id="SignalP"/>
    </source>
</evidence>
<dbReference type="OrthoDB" id="1046782at2759"/>
<dbReference type="PANTHER" id="PTHR43173">
    <property type="entry name" value="ABC1 FAMILY PROTEIN"/>
    <property type="match status" value="1"/>
</dbReference>
<keyword evidence="2" id="KW-0378">Hydrolase</keyword>
<feature type="chain" id="PRO_5007800671" evidence="1">
    <location>
        <begin position="25"/>
        <end position="1047"/>
    </location>
</feature>
<dbReference type="CDD" id="cd11577">
    <property type="entry name" value="GH71"/>
    <property type="match status" value="1"/>
</dbReference>
<feature type="signal peptide" evidence="1">
    <location>
        <begin position="1"/>
        <end position="24"/>
    </location>
</feature>
<proteinExistence type="predicted"/>
<protein>
    <submittedName>
        <fullName evidence="2">Glycoside hydrolase, family 71</fullName>
    </submittedName>
</protein>
<keyword evidence="1" id="KW-0732">Signal</keyword>
<dbReference type="GO" id="GO:0051118">
    <property type="term" value="F:glucan endo-1,3-alpha-glucosidase activity"/>
    <property type="evidence" value="ECO:0007669"/>
    <property type="project" value="InterPro"/>
</dbReference>
<dbReference type="EMBL" id="LHQR01000048">
    <property type="protein sequence ID" value="KXG50197.1"/>
    <property type="molecule type" value="Genomic_DNA"/>
</dbReference>
<gene>
    <name evidence="2" type="ORF">PGRI_061640</name>
</gene>